<dbReference type="InterPro" id="IPR033116">
    <property type="entry name" value="TRYPSIN_SER"/>
</dbReference>
<name>A0A975BKN3_9BACT</name>
<dbReference type="Gene3D" id="2.60.40.2030">
    <property type="match status" value="1"/>
</dbReference>
<reference evidence="5" key="1">
    <citation type="journal article" date="2021" name="Microb. Physiol.">
        <title>Proteogenomic Insights into the Physiology of Marine, Sulfate-Reducing, Filamentous Desulfonema limicola and Desulfonema magnum.</title>
        <authorList>
            <person name="Schnaars V."/>
            <person name="Wohlbrand L."/>
            <person name="Scheve S."/>
            <person name="Hinrichs C."/>
            <person name="Reinhardt R."/>
            <person name="Rabus R."/>
        </authorList>
    </citation>
    <scope>NUCLEOTIDE SEQUENCE</scope>
    <source>
        <strain evidence="5">4be13</strain>
    </source>
</reference>
<protein>
    <submittedName>
        <fullName evidence="5">Serine protease trypsin domain-containing protein</fullName>
    </submittedName>
</protein>
<dbReference type="Proteomes" id="UP000663722">
    <property type="component" value="Chromosome"/>
</dbReference>
<feature type="domain" description="Peptidase S1" evidence="4">
    <location>
        <begin position="42"/>
        <end position="282"/>
    </location>
</feature>
<dbReference type="GO" id="GO:0006508">
    <property type="term" value="P:proteolysis"/>
    <property type="evidence" value="ECO:0007669"/>
    <property type="project" value="UniProtKB-KW"/>
</dbReference>
<dbReference type="InterPro" id="IPR001314">
    <property type="entry name" value="Peptidase_S1A"/>
</dbReference>
<dbReference type="KEGG" id="dmm:dnm_033520"/>
<keyword evidence="2 5" id="KW-0645">Protease</keyword>
<evidence type="ECO:0000256" key="1">
    <source>
        <dbReference type="ARBA" id="ARBA00023157"/>
    </source>
</evidence>
<keyword evidence="1" id="KW-1015">Disulfide bond</keyword>
<dbReference type="CDD" id="cd00190">
    <property type="entry name" value="Tryp_SPc"/>
    <property type="match status" value="1"/>
</dbReference>
<sequence>MKFIQRKTCVILFVVAIMAVPAYPGSDNISKGALSQETSLRIIGGIEADPGAWPWMAALVRSEEISYYDGFLCGGSLIHPRWVVTAAHCVKEELAWTESDMAPEDVDIVLGAHDLTNNEGQRIRVKRIISHPSYVSSTSDSDIALLELEADVSYQPIPMVARDAVLDEKEAVITGWGLTDNYFWCLASETLQQVSVPIVSNHTCREAYSEETITDNMVCAGYSDGGKDTCHGDSGGPLMVQDGDTWHLAGITSWGQGCAEPGYYGVYTRISQFTDFIYEYMSDLSIALPERATEGDGLLSVRGSVNIEETSDTDLVIHLSSDKPLEITIPTTVTIPAGRTSAEFDITVLDDSLLNGVRTVTVTASDPNEGFASAMIKVNDNETAVLNISVPENAAEGDGVLSDQGLVTVSAAPDCDILVFLSSDDTTEVSVPATVTIPAGETSATFDISILYDGEADGTQTAVITASVPGWTAGTDSIDVLHNEIDFFTEWFEAGDDLAFQTLIFTPDGSGNFYTACREAASDFLTDPAGGTPIDLGDDDYEEITLAGGAEVFLYGVGYSSFYIGSNGYITFGQGDDNYGWDPLSEHFGLPRISAIFTDLYPTQGTIMWEQRDDRVVVTYQDIPKYLFFSGASPDTSSFQIEMFFNGVIRITYLDISANDGIAGLSEGNGIPEGFFESDLSSYGPCGPSLLLEIPETAAEGDGLLTGKGIVSTDAAPDKDLWVGLISDDTSELTTVPAGITVSAGSTSAAFDIKISDDSLLDGTQTVTLTASATGYYDGRATIRISDNETAELTVSVPERAVEGDGVLMGQGTVTFSRPADDDITISLASDDTTEVTVPETVIIPAGETTAMFDVTIIYDGEADGTRTASVTASVPGWTAGGDTIEVLHNEIDFFTEQFDGDNDLSYQTLTFTPDGSGNFYSVCREDAADFPSDPSNETILWLSDDSYAQADLSQGAEVSLYGVSYSSFYVGSNGYITFDSGDDSIAGALSDHFRMPRISALSGDLDPDWLNVSWTESDDRAVVTYRDIQGYFDGGLNSFQIEMFFNGVIRITYLEISLNYCVAGLSGGNGLPQGFFESDLDSYALCNPPNRLFIDLPEKVAEADDVLADQGKISLENPSDWHLIVELDSDDISEIVVPAAVLILAGEIFTTFDLSIIDDALSDGVETVKITASAEDCMSCSETIQVADKDAVAIPGDADYSGTVELEDAIRILKLLAGIKVRHVYHDSDVNGDGKIGQEEAMFVLIRLAE</sequence>
<dbReference type="PROSITE" id="PS00135">
    <property type="entry name" value="TRYPSIN_SER"/>
    <property type="match status" value="1"/>
</dbReference>
<keyword evidence="2" id="KW-0378">Hydrolase</keyword>
<dbReference type="InterPro" id="IPR018114">
    <property type="entry name" value="TRYPSIN_HIS"/>
</dbReference>
<dbReference type="SUPFAM" id="SSF50494">
    <property type="entry name" value="Trypsin-like serine proteases"/>
    <property type="match status" value="1"/>
</dbReference>
<dbReference type="EMBL" id="CP061800">
    <property type="protein sequence ID" value="QTA87322.1"/>
    <property type="molecule type" value="Genomic_DNA"/>
</dbReference>
<dbReference type="SUPFAM" id="SSF141072">
    <property type="entry name" value="CalX-like"/>
    <property type="match status" value="3"/>
</dbReference>
<evidence type="ECO:0000256" key="2">
    <source>
        <dbReference type="RuleBase" id="RU363034"/>
    </source>
</evidence>
<dbReference type="PROSITE" id="PS50240">
    <property type="entry name" value="TRYPSIN_DOM"/>
    <property type="match status" value="1"/>
</dbReference>
<accession>A0A975BKN3</accession>
<evidence type="ECO:0000259" key="4">
    <source>
        <dbReference type="PROSITE" id="PS50240"/>
    </source>
</evidence>
<dbReference type="GO" id="GO:0004252">
    <property type="term" value="F:serine-type endopeptidase activity"/>
    <property type="evidence" value="ECO:0007669"/>
    <property type="project" value="InterPro"/>
</dbReference>
<keyword evidence="6" id="KW-1185">Reference proteome</keyword>
<dbReference type="RefSeq" id="WP_207682557.1">
    <property type="nucleotide sequence ID" value="NZ_CP061800.1"/>
</dbReference>
<dbReference type="PROSITE" id="PS00134">
    <property type="entry name" value="TRYPSIN_HIS"/>
    <property type="match status" value="1"/>
</dbReference>
<evidence type="ECO:0000313" key="5">
    <source>
        <dbReference type="EMBL" id="QTA87322.1"/>
    </source>
</evidence>
<dbReference type="AlphaFoldDB" id="A0A975BKN3"/>
<dbReference type="InterPro" id="IPR001254">
    <property type="entry name" value="Trypsin_dom"/>
</dbReference>
<feature type="chain" id="PRO_5037425643" evidence="3">
    <location>
        <begin position="23"/>
        <end position="1251"/>
    </location>
</feature>
<dbReference type="FunFam" id="2.40.10.10:FF:000003">
    <property type="entry name" value="Transmembrane serine protease 3"/>
    <property type="match status" value="1"/>
</dbReference>
<evidence type="ECO:0000256" key="3">
    <source>
        <dbReference type="SAM" id="SignalP"/>
    </source>
</evidence>
<dbReference type="PANTHER" id="PTHR24252">
    <property type="entry name" value="ACROSIN-RELATED"/>
    <property type="match status" value="1"/>
</dbReference>
<dbReference type="PRINTS" id="PR00722">
    <property type="entry name" value="CHYMOTRYPSIN"/>
</dbReference>
<feature type="signal peptide" evidence="3">
    <location>
        <begin position="1"/>
        <end position="22"/>
    </location>
</feature>
<organism evidence="5 6">
    <name type="scientific">Desulfonema magnum</name>
    <dbReference type="NCBI Taxonomy" id="45655"/>
    <lineage>
        <taxon>Bacteria</taxon>
        <taxon>Pseudomonadati</taxon>
        <taxon>Thermodesulfobacteriota</taxon>
        <taxon>Desulfobacteria</taxon>
        <taxon>Desulfobacterales</taxon>
        <taxon>Desulfococcaceae</taxon>
        <taxon>Desulfonema</taxon>
    </lineage>
</organism>
<keyword evidence="3" id="KW-0732">Signal</keyword>
<proteinExistence type="predicted"/>
<dbReference type="SMART" id="SM00020">
    <property type="entry name" value="Tryp_SPc"/>
    <property type="match status" value="1"/>
</dbReference>
<gene>
    <name evidence="5" type="ORF">dnm_033520</name>
</gene>
<dbReference type="InterPro" id="IPR038081">
    <property type="entry name" value="CalX-like_sf"/>
</dbReference>
<dbReference type="InterPro" id="IPR009003">
    <property type="entry name" value="Peptidase_S1_PA"/>
</dbReference>
<dbReference type="PANTHER" id="PTHR24252:SF7">
    <property type="entry name" value="HYALIN"/>
    <property type="match status" value="1"/>
</dbReference>
<dbReference type="InterPro" id="IPR043504">
    <property type="entry name" value="Peptidase_S1_PA_chymotrypsin"/>
</dbReference>
<dbReference type="Pfam" id="PF00089">
    <property type="entry name" value="Trypsin"/>
    <property type="match status" value="1"/>
</dbReference>
<evidence type="ECO:0000313" key="6">
    <source>
        <dbReference type="Proteomes" id="UP000663722"/>
    </source>
</evidence>
<dbReference type="Gene3D" id="2.40.10.10">
    <property type="entry name" value="Trypsin-like serine proteases"/>
    <property type="match status" value="1"/>
</dbReference>
<keyword evidence="2" id="KW-0720">Serine protease</keyword>